<dbReference type="HOGENOM" id="CLU_466734_0_0_0"/>
<dbReference type="Proteomes" id="UP000003233">
    <property type="component" value="Unassembled WGS sequence"/>
</dbReference>
<dbReference type="AlphaFoldDB" id="S2KXY5"/>
<dbReference type="RefSeq" id="WP_016361955.1">
    <property type="nucleotide sequence ID" value="NZ_KE161012.1"/>
</dbReference>
<organism evidence="1 2">
    <name type="scientific">Fusobacterium ulcerans 12-1B</name>
    <dbReference type="NCBI Taxonomy" id="457404"/>
    <lineage>
        <taxon>Bacteria</taxon>
        <taxon>Fusobacteriati</taxon>
        <taxon>Fusobacteriota</taxon>
        <taxon>Fusobacteriia</taxon>
        <taxon>Fusobacteriales</taxon>
        <taxon>Fusobacteriaceae</taxon>
        <taxon>Fusobacterium</taxon>
    </lineage>
</organism>
<protein>
    <recommendedName>
        <fullName evidence="3">Initiator Rep protein domain-containing protein</fullName>
    </recommendedName>
</protein>
<name>S2KXY5_9FUSO</name>
<proteinExistence type="predicted"/>
<dbReference type="PATRIC" id="fig|457404.5.peg.3508"/>
<dbReference type="SUPFAM" id="SSF46785">
    <property type="entry name" value="Winged helix' DNA-binding domain"/>
    <property type="match status" value="1"/>
</dbReference>
<dbReference type="InterPro" id="IPR036388">
    <property type="entry name" value="WH-like_DNA-bd_sf"/>
</dbReference>
<gene>
    <name evidence="1" type="ORF">HMPREF0402_04296</name>
</gene>
<evidence type="ECO:0008006" key="3">
    <source>
        <dbReference type="Google" id="ProtNLM"/>
    </source>
</evidence>
<dbReference type="InterPro" id="IPR036390">
    <property type="entry name" value="WH_DNA-bd_sf"/>
</dbReference>
<reference evidence="1 2" key="1">
    <citation type="submission" date="2012-07" db="EMBL/GenBank/DDBJ databases">
        <title>The Genome Sequence of Fusobacterium ulcerans 12_1B.</title>
        <authorList>
            <consortium name="The Broad Institute Genome Sequencing Platform"/>
            <person name="Earl A."/>
            <person name="Ward D."/>
            <person name="Feldgarden M."/>
            <person name="Gevers D."/>
            <person name="Strauss J."/>
            <person name="Ambrose C.E."/>
            <person name="Allen-Vercoe E."/>
            <person name="Walker B."/>
            <person name="Young S.K."/>
            <person name="Zeng Q."/>
            <person name="Gargeya S."/>
            <person name="Fitzgerald M."/>
            <person name="Haas B."/>
            <person name="Abouelleil A."/>
            <person name="Alvarado L."/>
            <person name="Arachchi H.M."/>
            <person name="Berlin A.M."/>
            <person name="Chapman S.B."/>
            <person name="Goldberg J."/>
            <person name="Griggs A."/>
            <person name="Gujja S."/>
            <person name="Hansen M."/>
            <person name="Howarth C."/>
            <person name="Imamovic A."/>
            <person name="Larimer J."/>
            <person name="McCowen C."/>
            <person name="Montmayeur A."/>
            <person name="Murphy C."/>
            <person name="Neiman D."/>
            <person name="Pearson M."/>
            <person name="Priest M."/>
            <person name="Roberts A."/>
            <person name="Saif S."/>
            <person name="Shea T."/>
            <person name="Sisk P."/>
            <person name="Sykes S."/>
            <person name="Wortman J."/>
            <person name="Nusbaum C."/>
            <person name="Birren B."/>
        </authorList>
    </citation>
    <scope>NUCLEOTIDE SEQUENCE [LARGE SCALE GENOMIC DNA]</scope>
    <source>
        <strain evidence="1 2">12_1B</strain>
    </source>
</reference>
<evidence type="ECO:0000313" key="1">
    <source>
        <dbReference type="EMBL" id="EPC08977.1"/>
    </source>
</evidence>
<comment type="caution">
    <text evidence="1">The sequence shown here is derived from an EMBL/GenBank/DDBJ whole genome shotgun (WGS) entry which is preliminary data.</text>
</comment>
<dbReference type="Gene3D" id="1.10.10.10">
    <property type="entry name" value="Winged helix-like DNA-binding domain superfamily/Winged helix DNA-binding domain"/>
    <property type="match status" value="1"/>
</dbReference>
<sequence>MECNIKELLDISKPNDPSSKKLKEKNQNLELLVLEKEDQSEKTNTILNQHSALVTYKVQKGEYYKVAVEKTIFALLLKAQNQLKKNYRENFIDVIKRVTSQDIDYFLKNLYKENIEIDMSKIKKTELSKVAFESTMLLVEDIKENTEDEAEQRELYKEIENLELAKIAYSQKMIENKNSSEEGNFLSEININDIFKEIRNYCKLKTIRKNINSKTINLTTLANSINTNSTVLKRELKKTVGTYLDFNYIKAKNLKTEVRTNMISSVRFTKKEKTTWFTYQIPREILELLLLPEVYVPLDEMVVDKIQGNYTLRMYSLLNDHIKRGEIELTREELFTFFCLPKSYENKTNLVKKFISPVLEEVEETSGIKTDVEFIPKHNWERIKFYPKKAKIIKPKSPAVIETIEDIYDNEKIKKQIEKTKRNIYVNKAWKKTTDNKLNKILNENGEEVVLEVLKAMYNGLKNEIKTTLVQYINGILKNLKDNKTENLQIFKTEESKTTFENSKKESTNIKETINSFEKSDILMAFEKLSEKEKATFENLALEMCSKETDIDKSFLLTMKRKSLTIYWNTLKPYLEKILINESN</sequence>
<dbReference type="EMBL" id="AGWJ02000035">
    <property type="protein sequence ID" value="EPC08977.1"/>
    <property type="molecule type" value="Genomic_DNA"/>
</dbReference>
<evidence type="ECO:0000313" key="2">
    <source>
        <dbReference type="Proteomes" id="UP000003233"/>
    </source>
</evidence>
<keyword evidence="2" id="KW-1185">Reference proteome</keyword>
<accession>S2KXY5</accession>